<keyword evidence="3" id="KW-1185">Reference proteome</keyword>
<proteinExistence type="predicted"/>
<reference evidence="2 3" key="1">
    <citation type="submission" date="2022-07" db="EMBL/GenBank/DDBJ databases">
        <title>Pseudidiomarina sp. nov, a marine bacterium isolated from Pacific Ocean.</title>
        <authorList>
            <person name="Wang Y."/>
        </authorList>
    </citation>
    <scope>NUCLEOTIDE SEQUENCE [LARGE SCALE GENOMIC DNA]</scope>
    <source>
        <strain evidence="2 3">GXY010</strain>
    </source>
</reference>
<accession>A0ABU3KY89</accession>
<dbReference type="Pfam" id="PF14397">
    <property type="entry name" value="ATPgrasp_ST"/>
    <property type="match status" value="1"/>
</dbReference>
<dbReference type="RefSeq" id="WP_313933128.1">
    <property type="nucleotide sequence ID" value="NZ_JANFPJ010000018.1"/>
</dbReference>
<sequence>MSSKLFFASSIDVPSVPTQLMTVDSLANLVPGNDYFFKPDVSSQAKGCFILTTTKEGLFHSTSKDGVVRVDGKQAVIDFLLGLSKNLNYLQQPRLVMPPEFADICDNDEVVVVRIVTLKVAGGFMVWRANVELPISRKVFIRPYAINVDSGAIPQLDGKVLQEWQAIKVLVTYAHQQVIDLNAVGWDVALTDKGPLLLEGNINWGTNLMQSEKRGGLVDAMYLQMIEGLNPGRDSL</sequence>
<gene>
    <name evidence="2" type="ORF">NOG12_09645</name>
</gene>
<dbReference type="EMBL" id="JANFPJ010000018">
    <property type="protein sequence ID" value="MDT7526339.1"/>
    <property type="molecule type" value="Genomic_DNA"/>
</dbReference>
<protein>
    <recommendedName>
        <fullName evidence="1">Alpha-L-glutamate ligase-related protein ATP-grasp domain-containing protein</fullName>
    </recommendedName>
</protein>
<name>A0ABU3KY89_9GAMM</name>
<dbReference type="Proteomes" id="UP001305027">
    <property type="component" value="Unassembled WGS sequence"/>
</dbReference>
<organism evidence="2 3">
    <name type="scientific">Pseudidiomarina fusca</name>
    <dbReference type="NCBI Taxonomy" id="2965078"/>
    <lineage>
        <taxon>Bacteria</taxon>
        <taxon>Pseudomonadati</taxon>
        <taxon>Pseudomonadota</taxon>
        <taxon>Gammaproteobacteria</taxon>
        <taxon>Alteromonadales</taxon>
        <taxon>Idiomarinaceae</taxon>
        <taxon>Pseudidiomarina</taxon>
    </lineage>
</organism>
<evidence type="ECO:0000313" key="2">
    <source>
        <dbReference type="EMBL" id="MDT7526339.1"/>
    </source>
</evidence>
<dbReference type="InterPro" id="IPR039523">
    <property type="entry name" value="RimK-rel_E_lig_ATP-grasp"/>
</dbReference>
<feature type="domain" description="Alpha-L-glutamate ligase-related protein ATP-grasp" evidence="1">
    <location>
        <begin position="157"/>
        <end position="218"/>
    </location>
</feature>
<comment type="caution">
    <text evidence="2">The sequence shown here is derived from an EMBL/GenBank/DDBJ whole genome shotgun (WGS) entry which is preliminary data.</text>
</comment>
<evidence type="ECO:0000259" key="1">
    <source>
        <dbReference type="Pfam" id="PF14397"/>
    </source>
</evidence>
<evidence type="ECO:0000313" key="3">
    <source>
        <dbReference type="Proteomes" id="UP001305027"/>
    </source>
</evidence>